<keyword evidence="1" id="KW-0732">Signal</keyword>
<organism evidence="3 4">
    <name type="scientific">Dimargaris cristalligena</name>
    <dbReference type="NCBI Taxonomy" id="215637"/>
    <lineage>
        <taxon>Eukaryota</taxon>
        <taxon>Fungi</taxon>
        <taxon>Fungi incertae sedis</taxon>
        <taxon>Zoopagomycota</taxon>
        <taxon>Kickxellomycotina</taxon>
        <taxon>Dimargaritomycetes</taxon>
        <taxon>Dimargaritales</taxon>
        <taxon>Dimargaritaceae</taxon>
        <taxon>Dimargaris</taxon>
    </lineage>
</organism>
<keyword evidence="4" id="KW-1185">Reference proteome</keyword>
<dbReference type="Proteomes" id="UP000268162">
    <property type="component" value="Unassembled WGS sequence"/>
</dbReference>
<evidence type="ECO:0000313" key="4">
    <source>
        <dbReference type="Proteomes" id="UP000268162"/>
    </source>
</evidence>
<dbReference type="PANTHER" id="PTHR38118:SF2">
    <property type="entry name" value="CDP-ALCOHOL PHOSPHATIDYLTRANSFERASE PROTEIN"/>
    <property type="match status" value="1"/>
</dbReference>
<protein>
    <recommendedName>
        <fullName evidence="2">DUF7707 domain-containing protein</fullName>
    </recommendedName>
</protein>
<gene>
    <name evidence="3" type="ORF">BJ085DRAFT_29143</name>
</gene>
<evidence type="ECO:0000259" key="2">
    <source>
        <dbReference type="Pfam" id="PF24808"/>
    </source>
</evidence>
<feature type="signal peptide" evidence="1">
    <location>
        <begin position="1"/>
        <end position="22"/>
    </location>
</feature>
<name>A0A4P9ZP51_9FUNG</name>
<dbReference type="OrthoDB" id="2121879at2759"/>
<sequence length="199" mass="21347">MKLHLLILSAVCALLLPTAALAQDASSSTHVAATKTSAAAPKASATTTVSDAVKKSWCNQNNQFCTNVCLNMTSSAKTATCDYKSLTYECLCKNNQQPDSNTYTFPVVYYSCIQSVQDCQQKTCKNGDTICQQNCQKDCSAINDPFAGNVTQEVPTTIDEDTSDSDSTVDVFDNAAFSTTVNVAFVAVLASLLMCIHQF</sequence>
<dbReference type="AlphaFoldDB" id="A0A4P9ZP51"/>
<evidence type="ECO:0000256" key="1">
    <source>
        <dbReference type="SAM" id="SignalP"/>
    </source>
</evidence>
<dbReference type="InterPro" id="IPR056124">
    <property type="entry name" value="DUF7707"/>
</dbReference>
<reference evidence="4" key="1">
    <citation type="journal article" date="2018" name="Nat. Microbiol.">
        <title>Leveraging single-cell genomics to expand the fungal tree of life.</title>
        <authorList>
            <person name="Ahrendt S.R."/>
            <person name="Quandt C.A."/>
            <person name="Ciobanu D."/>
            <person name="Clum A."/>
            <person name="Salamov A."/>
            <person name="Andreopoulos B."/>
            <person name="Cheng J.F."/>
            <person name="Woyke T."/>
            <person name="Pelin A."/>
            <person name="Henrissat B."/>
            <person name="Reynolds N.K."/>
            <person name="Benny G.L."/>
            <person name="Smith M.E."/>
            <person name="James T.Y."/>
            <person name="Grigoriev I.V."/>
        </authorList>
    </citation>
    <scope>NUCLEOTIDE SEQUENCE [LARGE SCALE GENOMIC DNA]</scope>
    <source>
        <strain evidence="4">RSA 468</strain>
    </source>
</reference>
<dbReference type="PANTHER" id="PTHR38118">
    <property type="entry name" value="ANCHORED CELL WALL PROTEIN 11-RELATED"/>
    <property type="match status" value="1"/>
</dbReference>
<accession>A0A4P9ZP51</accession>
<dbReference type="EMBL" id="ML002963">
    <property type="protein sequence ID" value="RKP35093.1"/>
    <property type="molecule type" value="Genomic_DNA"/>
</dbReference>
<evidence type="ECO:0000313" key="3">
    <source>
        <dbReference type="EMBL" id="RKP35093.1"/>
    </source>
</evidence>
<feature type="domain" description="DUF7707" evidence="2">
    <location>
        <begin position="47"/>
        <end position="139"/>
    </location>
</feature>
<feature type="chain" id="PRO_5020444678" description="DUF7707 domain-containing protein" evidence="1">
    <location>
        <begin position="23"/>
        <end position="199"/>
    </location>
</feature>
<dbReference type="Pfam" id="PF24808">
    <property type="entry name" value="DUF7707"/>
    <property type="match status" value="1"/>
</dbReference>
<proteinExistence type="predicted"/>